<evidence type="ECO:0000256" key="1">
    <source>
        <dbReference type="ARBA" id="ARBA00004173"/>
    </source>
</evidence>
<dbReference type="GO" id="GO:0005739">
    <property type="term" value="C:mitochondrion"/>
    <property type="evidence" value="ECO:0007669"/>
    <property type="project" value="UniProtKB-SubCell"/>
</dbReference>
<evidence type="ECO:0000313" key="4">
    <source>
        <dbReference type="EMBL" id="KAG5929508.1"/>
    </source>
</evidence>
<organism evidence="4 5">
    <name type="scientific">Claviceps africana</name>
    <dbReference type="NCBI Taxonomy" id="83212"/>
    <lineage>
        <taxon>Eukaryota</taxon>
        <taxon>Fungi</taxon>
        <taxon>Dikarya</taxon>
        <taxon>Ascomycota</taxon>
        <taxon>Pezizomycotina</taxon>
        <taxon>Sordariomycetes</taxon>
        <taxon>Hypocreomycetidae</taxon>
        <taxon>Hypocreales</taxon>
        <taxon>Clavicipitaceae</taxon>
        <taxon>Claviceps</taxon>
    </lineage>
</organism>
<dbReference type="Proteomes" id="UP000811619">
    <property type="component" value="Unassembled WGS sequence"/>
</dbReference>
<dbReference type="Pfam" id="PF10356">
    <property type="entry name" value="RRG7"/>
    <property type="match status" value="2"/>
</dbReference>
<evidence type="ECO:0000313" key="5">
    <source>
        <dbReference type="Proteomes" id="UP000811619"/>
    </source>
</evidence>
<proteinExistence type="predicted"/>
<keyword evidence="2" id="KW-0496">Mitochondrion</keyword>
<gene>
    <name evidence="4" type="ORF">E4U42_005653</name>
</gene>
<sequence>MYPASRAILRATPPPSVHMCWASVTRRLVGSTSRPRNQRSRKPRDKDKPSTPDADSPSPHHSDLASFVCYAKRTGLDENSTVYVGTHYEYTVARSLPRYGFDLKRIGGSFDKGTDLVGTWTLPAKASPPLSLRVLVQCKAGTQRLAPRHVRELEGAFIGAPVGWRGTGVLGVLVSEYSATKGVRDSLGRSQWPMLCMCCSREGIVSQIIWNQRAQDLGLEAYGVSVRHGGLGDLVLMHYGKAIPLSKC</sequence>
<evidence type="ECO:0000256" key="3">
    <source>
        <dbReference type="SAM" id="MobiDB-lite"/>
    </source>
</evidence>
<name>A0A8K0NL89_9HYPO</name>
<dbReference type="OrthoDB" id="20734at2759"/>
<dbReference type="EMBL" id="SRPY01000054">
    <property type="protein sequence ID" value="KAG5929508.1"/>
    <property type="molecule type" value="Genomic_DNA"/>
</dbReference>
<dbReference type="PANTHER" id="PTHR28133:SF1">
    <property type="entry name" value="REQUIRED FOR RESPIRATORY GROWTH PROTEIN 7, MITOCHONDRIAL"/>
    <property type="match status" value="1"/>
</dbReference>
<evidence type="ECO:0000256" key="2">
    <source>
        <dbReference type="ARBA" id="ARBA00023128"/>
    </source>
</evidence>
<comment type="subcellular location">
    <subcellularLocation>
        <location evidence="1">Mitochondrion</location>
    </subcellularLocation>
</comment>
<feature type="region of interest" description="Disordered" evidence="3">
    <location>
        <begin position="28"/>
        <end position="61"/>
    </location>
</feature>
<reference evidence="4" key="1">
    <citation type="journal article" date="2020" name="bioRxiv">
        <title>Whole genome comparisons of ergot fungi reveals the divergence and evolution of species within the genus Claviceps are the result of varying mechanisms driving genome evolution and host range expansion.</title>
        <authorList>
            <person name="Wyka S.A."/>
            <person name="Mondo S.J."/>
            <person name="Liu M."/>
            <person name="Dettman J."/>
            <person name="Nalam V."/>
            <person name="Broders K.D."/>
        </authorList>
    </citation>
    <scope>NUCLEOTIDE SEQUENCE</scope>
    <source>
        <strain evidence="4">CCC 489</strain>
    </source>
</reference>
<dbReference type="InterPro" id="IPR018828">
    <property type="entry name" value="RRG7"/>
</dbReference>
<dbReference type="PANTHER" id="PTHR28133">
    <property type="entry name" value="REQUIRED FOR RESPIRATORY GROWTH PROTEIN 7, MITOCHONDRIAL"/>
    <property type="match status" value="1"/>
</dbReference>
<comment type="caution">
    <text evidence="4">The sequence shown here is derived from an EMBL/GenBank/DDBJ whole genome shotgun (WGS) entry which is preliminary data.</text>
</comment>
<dbReference type="AlphaFoldDB" id="A0A8K0NL89"/>
<accession>A0A8K0NL89</accession>
<keyword evidence="5" id="KW-1185">Reference proteome</keyword>
<protein>
    <submittedName>
        <fullName evidence="4">Uncharacterized protein</fullName>
    </submittedName>
</protein>